<dbReference type="Gene3D" id="1.20.120.450">
    <property type="entry name" value="dinb family like domain"/>
    <property type="match status" value="1"/>
</dbReference>
<keyword evidence="5" id="KW-1185">Reference proteome</keyword>
<dbReference type="AlphaFoldDB" id="A0A5B9FRA4"/>
<dbReference type="EMBL" id="CP042831">
    <property type="protein sequence ID" value="QEE48586.1"/>
    <property type="molecule type" value="Genomic_DNA"/>
</dbReference>
<dbReference type="Pfam" id="PF05163">
    <property type="entry name" value="DinB"/>
    <property type="match status" value="1"/>
</dbReference>
<dbReference type="GO" id="GO:0046872">
    <property type="term" value="F:metal ion binding"/>
    <property type="evidence" value="ECO:0007669"/>
    <property type="project" value="UniProtKB-KW"/>
</dbReference>
<sequence>MTTTTNSVITSQQFLEHWKGHRALTRKIIEAFPEKDLFEFSVGGMRTFAELAMEVVSIAFYGVEGLTTGQWRHIEKLPYFTGEKNISTKQELLEFWDETTAYIEQEREKLLNLDFSQHIKSFEMYENTICSSMLYWIDNEVHHRGQGYVYLRALGITPPFFWDRF</sequence>
<dbReference type="Proteomes" id="UP000321222">
    <property type="component" value="Chromosome"/>
</dbReference>
<evidence type="ECO:0000256" key="1">
    <source>
        <dbReference type="ARBA" id="ARBA00008635"/>
    </source>
</evidence>
<dbReference type="OrthoDB" id="119432at2"/>
<proteinExistence type="inferred from homology"/>
<dbReference type="SUPFAM" id="SSF109854">
    <property type="entry name" value="DinB/YfiT-like putative metalloenzymes"/>
    <property type="match status" value="1"/>
</dbReference>
<gene>
    <name evidence="4" type="ORF">FUA48_03055</name>
</gene>
<dbReference type="InterPro" id="IPR007837">
    <property type="entry name" value="DinB"/>
</dbReference>
<dbReference type="InterPro" id="IPR034660">
    <property type="entry name" value="DinB/YfiT-like"/>
</dbReference>
<evidence type="ECO:0000313" key="4">
    <source>
        <dbReference type="EMBL" id="QEE48586.1"/>
    </source>
</evidence>
<evidence type="ECO:0000313" key="5">
    <source>
        <dbReference type="Proteomes" id="UP000321222"/>
    </source>
</evidence>
<protein>
    <submittedName>
        <fullName evidence="4">Damage-inducible protein DinB</fullName>
    </submittedName>
</protein>
<keyword evidence="2 3" id="KW-0479">Metal-binding</keyword>
<evidence type="ECO:0000256" key="3">
    <source>
        <dbReference type="PIRSR" id="PIRSR607837-1"/>
    </source>
</evidence>
<organism evidence="4 5">
    <name type="scientific">Flavobacterium alkalisoli</name>
    <dbReference type="NCBI Taxonomy" id="2602769"/>
    <lineage>
        <taxon>Bacteria</taxon>
        <taxon>Pseudomonadati</taxon>
        <taxon>Bacteroidota</taxon>
        <taxon>Flavobacteriia</taxon>
        <taxon>Flavobacteriales</taxon>
        <taxon>Flavobacteriaceae</taxon>
        <taxon>Flavobacterium</taxon>
    </lineage>
</organism>
<reference evidence="4 5" key="1">
    <citation type="submission" date="2019-08" db="EMBL/GenBank/DDBJ databases">
        <title>Flavobacterium alkalisoli sp. nov., isolated from rhizosphere soil of Suaeda salsa.</title>
        <authorList>
            <person name="Sun J.-Q."/>
            <person name="Xu L."/>
        </authorList>
    </citation>
    <scope>NUCLEOTIDE SEQUENCE [LARGE SCALE GENOMIC DNA]</scope>
    <source>
        <strain evidence="4 5">XS-5</strain>
    </source>
</reference>
<evidence type="ECO:0000256" key="2">
    <source>
        <dbReference type="ARBA" id="ARBA00022723"/>
    </source>
</evidence>
<name>A0A5B9FRA4_9FLAO</name>
<comment type="similarity">
    <text evidence="1">Belongs to the DinB family.</text>
</comment>
<dbReference type="RefSeq" id="WP_147582057.1">
    <property type="nucleotide sequence ID" value="NZ_CP042831.1"/>
</dbReference>
<accession>A0A5B9FRA4</accession>
<dbReference type="KEGG" id="fak:FUA48_03055"/>
<feature type="binding site" evidence="3">
    <location>
        <position position="143"/>
    </location>
    <ligand>
        <name>a divalent metal cation</name>
        <dbReference type="ChEBI" id="CHEBI:60240"/>
    </ligand>
</feature>